<name>A0ABN9HV03_9NEOB</name>
<feature type="non-terminal residue" evidence="2">
    <location>
        <position position="134"/>
    </location>
</feature>
<gene>
    <name evidence="2" type="ORF">SPARVUS_LOCUS16724807</name>
</gene>
<feature type="non-terminal residue" evidence="2">
    <location>
        <position position="1"/>
    </location>
</feature>
<evidence type="ECO:0000256" key="1">
    <source>
        <dbReference type="SAM" id="MobiDB-lite"/>
    </source>
</evidence>
<proteinExistence type="predicted"/>
<evidence type="ECO:0000313" key="2">
    <source>
        <dbReference type="EMBL" id="CAI9624606.1"/>
    </source>
</evidence>
<dbReference type="Proteomes" id="UP001162483">
    <property type="component" value="Unassembled WGS sequence"/>
</dbReference>
<reference evidence="2" key="1">
    <citation type="submission" date="2023-05" db="EMBL/GenBank/DDBJ databases">
        <authorList>
            <person name="Stuckert A."/>
        </authorList>
    </citation>
    <scope>NUCLEOTIDE SEQUENCE</scope>
</reference>
<dbReference type="EMBL" id="CATNWA010021963">
    <property type="protein sequence ID" value="CAI9624606.1"/>
    <property type="molecule type" value="Genomic_DNA"/>
</dbReference>
<sequence length="134" mass="14587">PDSAFPQDDLKFLQHKFLIQTIIFSRCSDKAPTVRSKALSCLAQFLEKNAVSEGVQELLQGSSSHTRKTIGVMRPSEVSEASDQQGTDGSCRAMSGTNDQWSLVNGTEASNHTRKTCVLRTIEVLEASDQLGAD</sequence>
<feature type="compositionally biased region" description="Polar residues" evidence="1">
    <location>
        <begin position="79"/>
        <end position="88"/>
    </location>
</feature>
<keyword evidence="3" id="KW-1185">Reference proteome</keyword>
<organism evidence="2 3">
    <name type="scientific">Staurois parvus</name>
    <dbReference type="NCBI Taxonomy" id="386267"/>
    <lineage>
        <taxon>Eukaryota</taxon>
        <taxon>Metazoa</taxon>
        <taxon>Chordata</taxon>
        <taxon>Craniata</taxon>
        <taxon>Vertebrata</taxon>
        <taxon>Euteleostomi</taxon>
        <taxon>Amphibia</taxon>
        <taxon>Batrachia</taxon>
        <taxon>Anura</taxon>
        <taxon>Neobatrachia</taxon>
        <taxon>Ranoidea</taxon>
        <taxon>Ranidae</taxon>
        <taxon>Staurois</taxon>
    </lineage>
</organism>
<accession>A0ABN9HV03</accession>
<evidence type="ECO:0000313" key="3">
    <source>
        <dbReference type="Proteomes" id="UP001162483"/>
    </source>
</evidence>
<feature type="region of interest" description="Disordered" evidence="1">
    <location>
        <begin position="62"/>
        <end position="97"/>
    </location>
</feature>
<protein>
    <submittedName>
        <fullName evidence="2">Uncharacterized protein</fullName>
    </submittedName>
</protein>
<comment type="caution">
    <text evidence="2">The sequence shown here is derived from an EMBL/GenBank/DDBJ whole genome shotgun (WGS) entry which is preliminary data.</text>
</comment>